<dbReference type="InterPro" id="IPR022631">
    <property type="entry name" value="ADOMET_SYNTHASE_CS"/>
</dbReference>
<feature type="domain" description="S-adenosylmethionine synthetase C-terminal" evidence="16">
    <location>
        <begin position="260"/>
        <end position="396"/>
    </location>
</feature>
<keyword evidence="3" id="KW-0963">Cytoplasm</keyword>
<feature type="domain" description="S-adenosylmethionine synthetase N-terminal" evidence="14">
    <location>
        <begin position="25"/>
        <end position="121"/>
    </location>
</feature>
<keyword evidence="5 12" id="KW-0808">Transferase</keyword>
<evidence type="ECO:0000259" key="16">
    <source>
        <dbReference type="Pfam" id="PF02773"/>
    </source>
</evidence>
<evidence type="ECO:0000256" key="1">
    <source>
        <dbReference type="ARBA" id="ARBA00005224"/>
    </source>
</evidence>
<dbReference type="GO" id="GO:0005524">
    <property type="term" value="F:ATP binding"/>
    <property type="evidence" value="ECO:0007669"/>
    <property type="project" value="UniProtKB-KW"/>
</dbReference>
<evidence type="ECO:0000256" key="2">
    <source>
        <dbReference type="ARBA" id="ARBA00009685"/>
    </source>
</evidence>
<dbReference type="PANTHER" id="PTHR11964">
    <property type="entry name" value="S-ADENOSYLMETHIONINE SYNTHETASE"/>
    <property type="match status" value="1"/>
</dbReference>
<dbReference type="InterPro" id="IPR022630">
    <property type="entry name" value="S-AdoMet_synt_C"/>
</dbReference>
<dbReference type="Pfam" id="PF00438">
    <property type="entry name" value="S-AdoMet_synt_N"/>
    <property type="match status" value="1"/>
</dbReference>
<comment type="pathway">
    <text evidence="1 12">Amino-acid biosynthesis; S-adenosyl-L-methionine biosynthesis; S-adenosyl-L-methionine from L-methionine: step 1/1.</text>
</comment>
<dbReference type="Proteomes" id="UP000594260">
    <property type="component" value="Unplaced"/>
</dbReference>
<comment type="similarity">
    <text evidence="2 13">Belongs to the AdoMet synthase family.</text>
</comment>
<dbReference type="UniPathway" id="UPA00315">
    <property type="reaction ID" value="UER00080"/>
</dbReference>
<organism evidence="17 18">
    <name type="scientific">Varroa destructor</name>
    <name type="common">Honeybee mite</name>
    <dbReference type="NCBI Taxonomy" id="109461"/>
    <lineage>
        <taxon>Eukaryota</taxon>
        <taxon>Metazoa</taxon>
        <taxon>Ecdysozoa</taxon>
        <taxon>Arthropoda</taxon>
        <taxon>Chelicerata</taxon>
        <taxon>Arachnida</taxon>
        <taxon>Acari</taxon>
        <taxon>Parasitiformes</taxon>
        <taxon>Mesostigmata</taxon>
        <taxon>Gamasina</taxon>
        <taxon>Dermanyssoidea</taxon>
        <taxon>Varroidae</taxon>
        <taxon>Varroa</taxon>
    </lineage>
</organism>
<sequence length="402" mass="44359">MSQRDYPSSFLVDGHQELPGDDSTFLFTSESVGEGHPDKMCDLISDAVLDAYLAVDRNAKVACETAAKTGMILLAGEITANGTIDYQQVVRDTIQQIGYDCSSKGFDYKTCNVVVTIEQQNQHIASGVHKNRDEDSIGAGDQGLMFGYASDETNECMPLTIVLAHKMNQRLAELRRSGTFWWARPDCKTQVTCEYRFENGAAVPLRVHTVVVSTQHSEKINVDELREQVSELVVKAVIPKRYLDERTILHVNPCGTFIEGGPMGDAGLTGRKIIVDTYGGWGAHGGGAFSGKDPTKVDRSAAYAARWVAKSIVKAGLARRCLVQLSYAIGIAEPVAISVFTYGTSTKTPKQLLEIVKKNFDLRPGRIIKELHLKDPIYYKTAAYGHFGREQFTWEKPKTLVI</sequence>
<comment type="cofactor">
    <cofactor evidence="12">
        <name>Mg(2+)</name>
        <dbReference type="ChEBI" id="CHEBI:18420"/>
    </cofactor>
    <text evidence="12">Binds 2 magnesium ions per subunit. The magnesium ions interact primarily with the substrate.</text>
</comment>
<name>A0A7M7JAZ1_VARDE</name>
<dbReference type="InterPro" id="IPR022636">
    <property type="entry name" value="S-AdoMet_synthetase_sfam"/>
</dbReference>
<keyword evidence="10 12" id="KW-0630">Potassium</keyword>
<evidence type="ECO:0000256" key="13">
    <source>
        <dbReference type="RuleBase" id="RU004462"/>
    </source>
</evidence>
<accession>A0A7M7JAZ1</accession>
<dbReference type="CDD" id="cd18079">
    <property type="entry name" value="S-AdoMet_synt"/>
    <property type="match status" value="1"/>
</dbReference>
<dbReference type="FunFam" id="3.30.300.10:FF:000003">
    <property type="entry name" value="S-adenosylmethionine synthase"/>
    <property type="match status" value="1"/>
</dbReference>
<dbReference type="EC" id="2.5.1.6" evidence="12"/>
<evidence type="ECO:0000256" key="8">
    <source>
        <dbReference type="ARBA" id="ARBA00022840"/>
    </source>
</evidence>
<evidence type="ECO:0000259" key="15">
    <source>
        <dbReference type="Pfam" id="PF02772"/>
    </source>
</evidence>
<dbReference type="OMA" id="CEYAFRH"/>
<dbReference type="Pfam" id="PF02772">
    <property type="entry name" value="S-AdoMet_synt_M"/>
    <property type="match status" value="1"/>
</dbReference>
<evidence type="ECO:0000256" key="11">
    <source>
        <dbReference type="ARBA" id="ARBA00048344"/>
    </source>
</evidence>
<dbReference type="FunFam" id="3.30.300.10:FF:000011">
    <property type="entry name" value="S-adenosylmethionine synthase"/>
    <property type="match status" value="1"/>
</dbReference>
<keyword evidence="18" id="KW-1185">Reference proteome</keyword>
<dbReference type="InterPro" id="IPR002133">
    <property type="entry name" value="S-AdoMet_synthetase"/>
</dbReference>
<keyword evidence="9 12" id="KW-0460">Magnesium</keyword>
<comment type="function">
    <text evidence="12">Catalyzes the formation of S-adenosylmethionine from methionine and ATP.</text>
</comment>
<dbReference type="GO" id="GO:0004478">
    <property type="term" value="F:methionine adenosyltransferase activity"/>
    <property type="evidence" value="ECO:0007669"/>
    <property type="project" value="UniProtKB-EC"/>
</dbReference>
<evidence type="ECO:0000256" key="9">
    <source>
        <dbReference type="ARBA" id="ARBA00022842"/>
    </source>
</evidence>
<evidence type="ECO:0000256" key="10">
    <source>
        <dbReference type="ARBA" id="ARBA00022958"/>
    </source>
</evidence>
<keyword evidence="7 12" id="KW-0547">Nucleotide-binding</keyword>
<evidence type="ECO:0000256" key="4">
    <source>
        <dbReference type="ARBA" id="ARBA00022563"/>
    </source>
</evidence>
<evidence type="ECO:0000256" key="6">
    <source>
        <dbReference type="ARBA" id="ARBA00022723"/>
    </source>
</evidence>
<evidence type="ECO:0000313" key="17">
    <source>
        <dbReference type="EnsemblMetazoa" id="XP_022649322"/>
    </source>
</evidence>
<dbReference type="GO" id="GO:0006556">
    <property type="term" value="P:S-adenosylmethionine biosynthetic process"/>
    <property type="evidence" value="ECO:0007669"/>
    <property type="project" value="UniProtKB-UniPathway"/>
</dbReference>
<evidence type="ECO:0000313" key="18">
    <source>
        <dbReference type="Proteomes" id="UP000594260"/>
    </source>
</evidence>
<dbReference type="OrthoDB" id="5852090at2759"/>
<dbReference type="FunFam" id="3.30.300.10:FF:000004">
    <property type="entry name" value="S-adenosylmethionine synthase"/>
    <property type="match status" value="1"/>
</dbReference>
<comment type="cofactor">
    <cofactor evidence="12">
        <name>K(+)</name>
        <dbReference type="ChEBI" id="CHEBI:29103"/>
    </cofactor>
    <text evidence="12">Binds 1 potassium ion per subunit. The potassium ion interacts primarily with the substrate.</text>
</comment>
<dbReference type="InterPro" id="IPR022628">
    <property type="entry name" value="S-AdoMet_synt_N"/>
</dbReference>
<keyword evidence="6 12" id="KW-0479">Metal-binding</keyword>
<dbReference type="AlphaFoldDB" id="A0A7M7JAZ1"/>
<dbReference type="RefSeq" id="XP_022649322.1">
    <property type="nucleotide sequence ID" value="XM_022793587.1"/>
</dbReference>
<dbReference type="EnsemblMetazoa" id="XM_022793587">
    <property type="protein sequence ID" value="XP_022649322"/>
    <property type="gene ID" value="LOC111245346"/>
</dbReference>
<dbReference type="KEGG" id="vde:111245346"/>
<comment type="catalytic activity">
    <reaction evidence="11 12">
        <text>L-methionine + ATP + H2O = S-adenosyl-L-methionine + phosphate + diphosphate</text>
        <dbReference type="Rhea" id="RHEA:21080"/>
        <dbReference type="ChEBI" id="CHEBI:15377"/>
        <dbReference type="ChEBI" id="CHEBI:30616"/>
        <dbReference type="ChEBI" id="CHEBI:33019"/>
        <dbReference type="ChEBI" id="CHEBI:43474"/>
        <dbReference type="ChEBI" id="CHEBI:57844"/>
        <dbReference type="ChEBI" id="CHEBI:59789"/>
        <dbReference type="EC" id="2.5.1.6"/>
    </reaction>
</comment>
<dbReference type="HAMAP" id="MF_00086">
    <property type="entry name" value="S_AdoMet_synth1"/>
    <property type="match status" value="1"/>
</dbReference>
<feature type="domain" description="S-adenosylmethionine synthetase central" evidence="15">
    <location>
        <begin position="137"/>
        <end position="257"/>
    </location>
</feature>
<dbReference type="Pfam" id="PF02773">
    <property type="entry name" value="S-AdoMet_synt_C"/>
    <property type="match status" value="1"/>
</dbReference>
<dbReference type="PROSITE" id="PS00377">
    <property type="entry name" value="ADOMET_SYNTHASE_2"/>
    <property type="match status" value="1"/>
</dbReference>
<dbReference type="GO" id="GO:0046872">
    <property type="term" value="F:metal ion binding"/>
    <property type="evidence" value="ECO:0007669"/>
    <property type="project" value="UniProtKB-KW"/>
</dbReference>
<dbReference type="InterPro" id="IPR022629">
    <property type="entry name" value="S-AdoMet_synt_central"/>
</dbReference>
<dbReference type="InParanoid" id="A0A7M7JAZ1"/>
<evidence type="ECO:0000256" key="12">
    <source>
        <dbReference type="RuleBase" id="RU000541"/>
    </source>
</evidence>
<dbReference type="PIRSF" id="PIRSF000497">
    <property type="entry name" value="MAT"/>
    <property type="match status" value="1"/>
</dbReference>
<dbReference type="PROSITE" id="PS00376">
    <property type="entry name" value="ADOMET_SYNTHASE_1"/>
    <property type="match status" value="1"/>
</dbReference>
<dbReference type="NCBIfam" id="TIGR01034">
    <property type="entry name" value="metK"/>
    <property type="match status" value="1"/>
</dbReference>
<evidence type="ECO:0000256" key="3">
    <source>
        <dbReference type="ARBA" id="ARBA00022490"/>
    </source>
</evidence>
<dbReference type="GeneID" id="111245346"/>
<keyword evidence="8 12" id="KW-0067">ATP-binding</keyword>
<evidence type="ECO:0000256" key="5">
    <source>
        <dbReference type="ARBA" id="ARBA00022679"/>
    </source>
</evidence>
<evidence type="ECO:0000259" key="14">
    <source>
        <dbReference type="Pfam" id="PF00438"/>
    </source>
</evidence>
<dbReference type="GO" id="GO:0006730">
    <property type="term" value="P:one-carbon metabolic process"/>
    <property type="evidence" value="ECO:0007669"/>
    <property type="project" value="UniProtKB-KW"/>
</dbReference>
<dbReference type="Gene3D" id="3.30.300.10">
    <property type="match status" value="3"/>
</dbReference>
<dbReference type="SUPFAM" id="SSF55973">
    <property type="entry name" value="S-adenosylmethionine synthetase"/>
    <property type="match status" value="3"/>
</dbReference>
<evidence type="ECO:0000256" key="7">
    <source>
        <dbReference type="ARBA" id="ARBA00022741"/>
    </source>
</evidence>
<protein>
    <recommendedName>
        <fullName evidence="12">S-adenosylmethionine synthase</fullName>
        <ecNumber evidence="12">2.5.1.6</ecNumber>
    </recommendedName>
</protein>
<keyword evidence="4 12" id="KW-0554">One-carbon metabolism</keyword>
<reference evidence="17" key="1">
    <citation type="submission" date="2021-01" db="UniProtKB">
        <authorList>
            <consortium name="EnsemblMetazoa"/>
        </authorList>
    </citation>
    <scope>IDENTIFICATION</scope>
</reference>
<proteinExistence type="inferred from homology"/>